<keyword evidence="2" id="KW-0238">DNA-binding</keyword>
<dbReference type="SUPFAM" id="SSF46689">
    <property type="entry name" value="Homeodomain-like"/>
    <property type="match status" value="1"/>
</dbReference>
<proteinExistence type="predicted"/>
<dbReference type="EMBL" id="PXYK01000007">
    <property type="protein sequence ID" value="PSJ61852.1"/>
    <property type="molecule type" value="Genomic_DNA"/>
</dbReference>
<protein>
    <recommendedName>
        <fullName evidence="4">HTH araC/xylS-type domain-containing protein</fullName>
    </recommendedName>
</protein>
<dbReference type="AlphaFoldDB" id="A0A2P7SH78"/>
<dbReference type="GO" id="GO:0043565">
    <property type="term" value="F:sequence-specific DNA binding"/>
    <property type="evidence" value="ECO:0007669"/>
    <property type="project" value="InterPro"/>
</dbReference>
<feature type="domain" description="HTH araC/xylS-type" evidence="4">
    <location>
        <begin position="242"/>
        <end position="343"/>
    </location>
</feature>
<dbReference type="PANTHER" id="PTHR43280">
    <property type="entry name" value="ARAC-FAMILY TRANSCRIPTIONAL REGULATOR"/>
    <property type="match status" value="1"/>
</dbReference>
<evidence type="ECO:0000256" key="1">
    <source>
        <dbReference type="ARBA" id="ARBA00023015"/>
    </source>
</evidence>
<evidence type="ECO:0000256" key="2">
    <source>
        <dbReference type="ARBA" id="ARBA00023125"/>
    </source>
</evidence>
<dbReference type="InterPro" id="IPR018060">
    <property type="entry name" value="HTH_AraC"/>
</dbReference>
<dbReference type="InterPro" id="IPR009057">
    <property type="entry name" value="Homeodomain-like_sf"/>
</dbReference>
<dbReference type="PRINTS" id="PR00032">
    <property type="entry name" value="HTHARAC"/>
</dbReference>
<comment type="caution">
    <text evidence="5">The sequence shown here is derived from an EMBL/GenBank/DDBJ whole genome shotgun (WGS) entry which is preliminary data.</text>
</comment>
<evidence type="ECO:0000313" key="5">
    <source>
        <dbReference type="EMBL" id="PSJ61852.1"/>
    </source>
</evidence>
<dbReference type="Pfam" id="PF12833">
    <property type="entry name" value="HTH_18"/>
    <property type="match status" value="1"/>
</dbReference>
<dbReference type="SMART" id="SM00342">
    <property type="entry name" value="HTH_ARAC"/>
    <property type="match status" value="1"/>
</dbReference>
<dbReference type="PANTHER" id="PTHR43280:SF31">
    <property type="entry name" value="TRANSCRIPTIONAL REGULATORY PROTEIN"/>
    <property type="match status" value="1"/>
</dbReference>
<dbReference type="GO" id="GO:0003700">
    <property type="term" value="F:DNA-binding transcription factor activity"/>
    <property type="evidence" value="ECO:0007669"/>
    <property type="project" value="InterPro"/>
</dbReference>
<reference evidence="5 6" key="1">
    <citation type="submission" date="2018-03" db="EMBL/GenBank/DDBJ databases">
        <title>The draft genome of Mesorhizobium sp. 6GN-30.</title>
        <authorList>
            <person name="Liu L."/>
            <person name="Li L."/>
            <person name="Wang T."/>
            <person name="Zhang X."/>
            <person name="Liang L."/>
        </authorList>
    </citation>
    <scope>NUCLEOTIDE SEQUENCE [LARGE SCALE GENOMIC DNA]</scope>
    <source>
        <strain evidence="5 6">6GN30</strain>
    </source>
</reference>
<dbReference type="Pfam" id="PF14525">
    <property type="entry name" value="AraC_binding_2"/>
    <property type="match status" value="1"/>
</dbReference>
<dbReference type="Proteomes" id="UP000241229">
    <property type="component" value="Unassembled WGS sequence"/>
</dbReference>
<keyword evidence="1" id="KW-0805">Transcription regulation</keyword>
<sequence>MFVLRRVGGAALLTAERTPFMTDKVVLSTHDMPAQLDDLARFRTWHDMYVAAYCEFDLSRVGETPFAATTEARQIGGVNVAETTAAVERLVRDRRQVATAVRSNFCLAFSRNNSPIVQAQLGRETVHRLDSPVLVTESETGDIRQPGGFDFFLIDLPAKLLLERVAHAFDLVSQPLDAAPQASAHLKRYLAILPQLAADKAESALTTHVESTLIDLVSLVLGANGDSAELARMRGLRAARLEEIFALIRKHYADPEFSTAHVARRLGLTPRYVNDLLQETGTGFSERVTELRLQAARKMLADRGKDRLKVIDIAYAVGFNEVSYFNRRFRQRFGEKPTEVRGDG</sequence>
<dbReference type="InterPro" id="IPR035418">
    <property type="entry name" value="AraC-bd_2"/>
</dbReference>
<keyword evidence="6" id="KW-1185">Reference proteome</keyword>
<dbReference type="InterPro" id="IPR020449">
    <property type="entry name" value="Tscrpt_reg_AraC-type_HTH"/>
</dbReference>
<dbReference type="PROSITE" id="PS00041">
    <property type="entry name" value="HTH_ARAC_FAMILY_1"/>
    <property type="match status" value="1"/>
</dbReference>
<organism evidence="5 6">
    <name type="scientific">Kumtagia ephedrae</name>
    <dbReference type="NCBI Taxonomy" id="2116701"/>
    <lineage>
        <taxon>Bacteria</taxon>
        <taxon>Pseudomonadati</taxon>
        <taxon>Pseudomonadota</taxon>
        <taxon>Alphaproteobacteria</taxon>
        <taxon>Hyphomicrobiales</taxon>
        <taxon>Phyllobacteriaceae</taxon>
        <taxon>Kumtagia</taxon>
    </lineage>
</organism>
<dbReference type="PROSITE" id="PS01124">
    <property type="entry name" value="HTH_ARAC_FAMILY_2"/>
    <property type="match status" value="1"/>
</dbReference>
<evidence type="ECO:0000256" key="3">
    <source>
        <dbReference type="ARBA" id="ARBA00023163"/>
    </source>
</evidence>
<evidence type="ECO:0000313" key="6">
    <source>
        <dbReference type="Proteomes" id="UP000241229"/>
    </source>
</evidence>
<gene>
    <name evidence="5" type="ORF">C7I84_09660</name>
</gene>
<keyword evidence="3" id="KW-0804">Transcription</keyword>
<name>A0A2P7SH78_9HYPH</name>
<dbReference type="Gene3D" id="1.10.10.60">
    <property type="entry name" value="Homeodomain-like"/>
    <property type="match status" value="1"/>
</dbReference>
<accession>A0A2P7SH78</accession>
<dbReference type="InterPro" id="IPR018062">
    <property type="entry name" value="HTH_AraC-typ_CS"/>
</dbReference>
<evidence type="ECO:0000259" key="4">
    <source>
        <dbReference type="PROSITE" id="PS01124"/>
    </source>
</evidence>